<keyword evidence="2" id="KW-1185">Reference proteome</keyword>
<gene>
    <name evidence="1" type="ORF">HAX54_035693</name>
</gene>
<dbReference type="EMBL" id="JACEIK010000468">
    <property type="protein sequence ID" value="MCD7457660.1"/>
    <property type="molecule type" value="Genomic_DNA"/>
</dbReference>
<organism evidence="1 2">
    <name type="scientific">Datura stramonium</name>
    <name type="common">Jimsonweed</name>
    <name type="synonym">Common thornapple</name>
    <dbReference type="NCBI Taxonomy" id="4076"/>
    <lineage>
        <taxon>Eukaryota</taxon>
        <taxon>Viridiplantae</taxon>
        <taxon>Streptophyta</taxon>
        <taxon>Embryophyta</taxon>
        <taxon>Tracheophyta</taxon>
        <taxon>Spermatophyta</taxon>
        <taxon>Magnoliopsida</taxon>
        <taxon>eudicotyledons</taxon>
        <taxon>Gunneridae</taxon>
        <taxon>Pentapetalae</taxon>
        <taxon>asterids</taxon>
        <taxon>lamiids</taxon>
        <taxon>Solanales</taxon>
        <taxon>Solanaceae</taxon>
        <taxon>Solanoideae</taxon>
        <taxon>Datureae</taxon>
        <taxon>Datura</taxon>
    </lineage>
</organism>
<evidence type="ECO:0000313" key="2">
    <source>
        <dbReference type="Proteomes" id="UP000823775"/>
    </source>
</evidence>
<feature type="non-terminal residue" evidence="1">
    <location>
        <position position="1"/>
    </location>
</feature>
<sequence>ALLRRGYNRGDDLPSYNTITAVLLRNEESFAAVVPLQQNRLTVVTLLLGSPDFNLPILNPSIAKFEDMT</sequence>
<proteinExistence type="predicted"/>
<name>A0ABS8SFS6_DATST</name>
<protein>
    <submittedName>
        <fullName evidence="1">Uncharacterized protein</fullName>
    </submittedName>
</protein>
<dbReference type="Proteomes" id="UP000823775">
    <property type="component" value="Unassembled WGS sequence"/>
</dbReference>
<accession>A0ABS8SFS6</accession>
<comment type="caution">
    <text evidence="1">The sequence shown here is derived from an EMBL/GenBank/DDBJ whole genome shotgun (WGS) entry which is preliminary data.</text>
</comment>
<reference evidence="1 2" key="1">
    <citation type="journal article" date="2021" name="BMC Genomics">
        <title>Datura genome reveals duplications of psychoactive alkaloid biosynthetic genes and high mutation rate following tissue culture.</title>
        <authorList>
            <person name="Rajewski A."/>
            <person name="Carter-House D."/>
            <person name="Stajich J."/>
            <person name="Litt A."/>
        </authorList>
    </citation>
    <scope>NUCLEOTIDE SEQUENCE [LARGE SCALE GENOMIC DNA]</scope>
    <source>
        <strain evidence="1">AR-01</strain>
    </source>
</reference>
<evidence type="ECO:0000313" key="1">
    <source>
        <dbReference type="EMBL" id="MCD7457660.1"/>
    </source>
</evidence>